<sequence length="61" mass="7003">MSESRNHPLYTAYMRAAGAAHQHQTQCPPCQQGQPCDDGKQLDQQLEARQNGWPEYLNCNW</sequence>
<proteinExistence type="predicted"/>
<dbReference type="Proteomes" id="UP000297948">
    <property type="component" value="Unassembled WGS sequence"/>
</dbReference>
<evidence type="ECO:0000313" key="1">
    <source>
        <dbReference type="EMBL" id="TGB01560.1"/>
    </source>
</evidence>
<protein>
    <submittedName>
        <fullName evidence="1">Uncharacterized protein</fullName>
    </submittedName>
</protein>
<dbReference type="RefSeq" id="WP_135340642.1">
    <property type="nucleotide sequence ID" value="NZ_JBHLTX010000058.1"/>
</dbReference>
<keyword evidence="2" id="KW-1185">Reference proteome</keyword>
<organism evidence="1 2">
    <name type="scientific">Streptomyces palmae</name>
    <dbReference type="NCBI Taxonomy" id="1701085"/>
    <lineage>
        <taxon>Bacteria</taxon>
        <taxon>Bacillati</taxon>
        <taxon>Actinomycetota</taxon>
        <taxon>Actinomycetes</taxon>
        <taxon>Kitasatosporales</taxon>
        <taxon>Streptomycetaceae</taxon>
        <taxon>Streptomyces</taxon>
    </lineage>
</organism>
<dbReference type="EMBL" id="SRID01000219">
    <property type="protein sequence ID" value="TGB01560.1"/>
    <property type="molecule type" value="Genomic_DNA"/>
</dbReference>
<comment type="caution">
    <text evidence="1">The sequence shown here is derived from an EMBL/GenBank/DDBJ whole genome shotgun (WGS) entry which is preliminary data.</text>
</comment>
<evidence type="ECO:0000313" key="2">
    <source>
        <dbReference type="Proteomes" id="UP000297948"/>
    </source>
</evidence>
<dbReference type="AlphaFoldDB" id="A0A4Z0GWX7"/>
<name>A0A4Z0GWX7_9ACTN</name>
<accession>A0A4Z0GWX7</accession>
<gene>
    <name evidence="1" type="ORF">E4099_20995</name>
</gene>
<reference evidence="1 2" key="1">
    <citation type="submission" date="2019-03" db="EMBL/GenBank/DDBJ databases">
        <authorList>
            <person name="Gonzalez-Pimentel J.L."/>
        </authorList>
    </citation>
    <scope>NUCLEOTIDE SEQUENCE [LARGE SCALE GENOMIC DNA]</scope>
    <source>
        <strain evidence="1 2">JCM 31289</strain>
    </source>
</reference>